<dbReference type="RefSeq" id="WP_346755623.1">
    <property type="nucleotide sequence ID" value="NZ_JAUJEA010000021.1"/>
</dbReference>
<sequence length="435" mass="45949">MEPKKSLTSRISSILFWSIISAAFIGPGTVTTTSLAGASYQYALLWALTFATIATIFLQEAAARVTLASGLSLGEAISMRYSSGNSKFIKLFIASAILLGGAAYQAGNVLGAVSGLSLMLTINPKLLTIILIALAGFFLWIGNTTSISKVLGLIVAMMGFVFIVVAFSIQHNGTAIVKSLVLPSIPEGADLLVIGLIGTTIVPYNLFLASGISKGQSIQEMRFGITTAVAIGGIISMAILLVGTQVSGEFSFANLAGTLENNLGKWSGLLFGIGLFAAGFTSSVTAPFASSLTVQSIYGANDKSWSISSKKFRSIWIITLLIGLIFGLSGVKPIPVIVAAQALGGILLPFITIFLFLIVNDPKTLPKEYLNKGITNIVMLFIIGLTTFLGLNNVFKAINAASGLDLPFENIFIWLIIISVLIAVLLAFKVYRARK</sequence>
<dbReference type="PANTHER" id="PTHR11706:SF33">
    <property type="entry name" value="NATURAL RESISTANCE-ASSOCIATED MACROPHAGE PROTEIN 2"/>
    <property type="match status" value="1"/>
</dbReference>
<gene>
    <name evidence="8" type="ORF">QQ008_29725</name>
</gene>
<feature type="transmembrane region" description="Helical" evidence="7">
    <location>
        <begin position="337"/>
        <end position="357"/>
    </location>
</feature>
<feature type="transmembrane region" description="Helical" evidence="7">
    <location>
        <begin position="266"/>
        <end position="294"/>
    </location>
</feature>
<dbReference type="PRINTS" id="PR00447">
    <property type="entry name" value="NATRESASSCMP"/>
</dbReference>
<evidence type="ECO:0000256" key="1">
    <source>
        <dbReference type="ARBA" id="ARBA00004141"/>
    </source>
</evidence>
<proteinExistence type="predicted"/>
<keyword evidence="9" id="KW-1185">Reference proteome</keyword>
<dbReference type="EMBL" id="JAUJEA010000021">
    <property type="protein sequence ID" value="MDN5205601.1"/>
    <property type="molecule type" value="Genomic_DNA"/>
</dbReference>
<keyword evidence="3 7" id="KW-0812">Transmembrane</keyword>
<feature type="transmembrane region" description="Helical" evidence="7">
    <location>
        <begin position="42"/>
        <end position="67"/>
    </location>
</feature>
<evidence type="ECO:0000313" key="8">
    <source>
        <dbReference type="EMBL" id="MDN5205601.1"/>
    </source>
</evidence>
<dbReference type="InterPro" id="IPR001046">
    <property type="entry name" value="NRAMP_fam"/>
</dbReference>
<evidence type="ECO:0000256" key="4">
    <source>
        <dbReference type="ARBA" id="ARBA00022847"/>
    </source>
</evidence>
<comment type="caution">
    <text evidence="8">The sequence shown here is derived from an EMBL/GenBank/DDBJ whole genome shotgun (WGS) entry which is preliminary data.</text>
</comment>
<feature type="transmembrane region" description="Helical" evidence="7">
    <location>
        <begin position="126"/>
        <end position="143"/>
    </location>
</feature>
<comment type="subcellular location">
    <subcellularLocation>
        <location evidence="1">Membrane</location>
        <topology evidence="1">Multi-pass membrane protein</topology>
    </subcellularLocation>
</comment>
<feature type="transmembrane region" description="Helical" evidence="7">
    <location>
        <begin position="150"/>
        <end position="171"/>
    </location>
</feature>
<evidence type="ECO:0000256" key="6">
    <source>
        <dbReference type="ARBA" id="ARBA00023136"/>
    </source>
</evidence>
<evidence type="ECO:0000313" key="9">
    <source>
        <dbReference type="Proteomes" id="UP001172082"/>
    </source>
</evidence>
<name>A0ABT8KXZ8_9BACT</name>
<evidence type="ECO:0000256" key="2">
    <source>
        <dbReference type="ARBA" id="ARBA00022448"/>
    </source>
</evidence>
<evidence type="ECO:0000256" key="7">
    <source>
        <dbReference type="SAM" id="Phobius"/>
    </source>
</evidence>
<dbReference type="Proteomes" id="UP001172082">
    <property type="component" value="Unassembled WGS sequence"/>
</dbReference>
<dbReference type="Pfam" id="PF01566">
    <property type="entry name" value="Nramp"/>
    <property type="match status" value="1"/>
</dbReference>
<feature type="transmembrane region" description="Helical" evidence="7">
    <location>
        <begin position="88"/>
        <end position="106"/>
    </location>
</feature>
<feature type="transmembrane region" description="Helical" evidence="7">
    <location>
        <begin position="191"/>
        <end position="211"/>
    </location>
</feature>
<keyword evidence="4" id="KW-0769">Symport</keyword>
<feature type="transmembrane region" description="Helical" evidence="7">
    <location>
        <begin position="315"/>
        <end position="331"/>
    </location>
</feature>
<accession>A0ABT8KXZ8</accession>
<organism evidence="8 9">
    <name type="scientific">Splendidivirga corallicola</name>
    <dbReference type="NCBI Taxonomy" id="3051826"/>
    <lineage>
        <taxon>Bacteria</taxon>
        <taxon>Pseudomonadati</taxon>
        <taxon>Bacteroidota</taxon>
        <taxon>Cytophagia</taxon>
        <taxon>Cytophagales</taxon>
        <taxon>Splendidivirgaceae</taxon>
        <taxon>Splendidivirga</taxon>
    </lineage>
</organism>
<keyword evidence="2" id="KW-0813">Transport</keyword>
<feature type="transmembrane region" description="Helical" evidence="7">
    <location>
        <begin position="411"/>
        <end position="431"/>
    </location>
</feature>
<feature type="transmembrane region" description="Helical" evidence="7">
    <location>
        <begin position="369"/>
        <end position="391"/>
    </location>
</feature>
<keyword evidence="5 7" id="KW-1133">Transmembrane helix</keyword>
<keyword evidence="6 7" id="KW-0472">Membrane</keyword>
<evidence type="ECO:0000256" key="3">
    <source>
        <dbReference type="ARBA" id="ARBA00022692"/>
    </source>
</evidence>
<protein>
    <submittedName>
        <fullName evidence="8">Divalent metal cation transporter</fullName>
    </submittedName>
</protein>
<reference evidence="8" key="1">
    <citation type="submission" date="2023-06" db="EMBL/GenBank/DDBJ databases">
        <title>Genomic of Parafulvivirga corallium.</title>
        <authorList>
            <person name="Wang G."/>
        </authorList>
    </citation>
    <scope>NUCLEOTIDE SEQUENCE</scope>
    <source>
        <strain evidence="8">BMA10</strain>
    </source>
</reference>
<evidence type="ECO:0000256" key="5">
    <source>
        <dbReference type="ARBA" id="ARBA00022989"/>
    </source>
</evidence>
<feature type="transmembrane region" description="Helical" evidence="7">
    <location>
        <begin position="223"/>
        <end position="246"/>
    </location>
</feature>
<feature type="transmembrane region" description="Helical" evidence="7">
    <location>
        <begin position="12"/>
        <end position="30"/>
    </location>
</feature>
<dbReference type="PANTHER" id="PTHR11706">
    <property type="entry name" value="SOLUTE CARRIER PROTEIN FAMILY 11 MEMBER"/>
    <property type="match status" value="1"/>
</dbReference>